<protein>
    <submittedName>
        <fullName evidence="7">Type Z 30S ribosomal protein S14</fullName>
    </submittedName>
</protein>
<keyword evidence="5 7" id="KW-0689">Ribosomal protein</keyword>
<dbReference type="SUPFAM" id="SSF57716">
    <property type="entry name" value="Glucocorticoid receptor-like (DNA-binding domain)"/>
    <property type="match status" value="1"/>
</dbReference>
<dbReference type="EMBL" id="JBHSFU010000015">
    <property type="protein sequence ID" value="MFC4560068.1"/>
    <property type="molecule type" value="Genomic_DNA"/>
</dbReference>
<keyword evidence="1" id="KW-0479">Metal-binding</keyword>
<dbReference type="GO" id="GO:0005840">
    <property type="term" value="C:ribosome"/>
    <property type="evidence" value="ECO:0007669"/>
    <property type="project" value="UniProtKB-KW"/>
</dbReference>
<dbReference type="InterPro" id="IPR043140">
    <property type="entry name" value="Ribosomal_uS14_sf"/>
</dbReference>
<dbReference type="Pfam" id="PF00253">
    <property type="entry name" value="Ribosomal_S14"/>
    <property type="match status" value="1"/>
</dbReference>
<keyword evidence="8" id="KW-1185">Reference proteome</keyword>
<dbReference type="InterPro" id="IPR018271">
    <property type="entry name" value="Ribosomal_uS14_CS"/>
</dbReference>
<evidence type="ECO:0000313" key="8">
    <source>
        <dbReference type="Proteomes" id="UP001595989"/>
    </source>
</evidence>
<dbReference type="InterPro" id="IPR023053">
    <property type="entry name" value="Ribosomal_uS14_bact"/>
</dbReference>
<dbReference type="NCBIfam" id="NF005974">
    <property type="entry name" value="PRK08061.1"/>
    <property type="match status" value="1"/>
</dbReference>
<dbReference type="RefSeq" id="WP_390299955.1">
    <property type="nucleotide sequence ID" value="NZ_JBHSFU010000015.1"/>
</dbReference>
<sequence length="61" mass="7148">MARTALMVKQQFPQKFKVCEYIRCNQCGRSHSVLKKFHLCRICLREYACKGQIPGVKKASW</sequence>
<evidence type="ECO:0000256" key="3">
    <source>
        <dbReference type="ARBA" id="ARBA00022833"/>
    </source>
</evidence>
<dbReference type="PROSITE" id="PS00527">
    <property type="entry name" value="RIBOSOMAL_S14"/>
    <property type="match status" value="1"/>
</dbReference>
<evidence type="ECO:0000256" key="4">
    <source>
        <dbReference type="ARBA" id="ARBA00022884"/>
    </source>
</evidence>
<keyword evidence="6" id="KW-0687">Ribonucleoprotein</keyword>
<keyword evidence="3" id="KW-0862">Zinc</keyword>
<evidence type="ECO:0000313" key="7">
    <source>
        <dbReference type="EMBL" id="MFC4560068.1"/>
    </source>
</evidence>
<dbReference type="Gene3D" id="4.10.830.10">
    <property type="entry name" value="30s Ribosomal Protein S14, Chain N"/>
    <property type="match status" value="1"/>
</dbReference>
<organism evidence="7 8">
    <name type="scientific">Virgibacillus kekensis</name>
    <dbReference type="NCBI Taxonomy" id="202261"/>
    <lineage>
        <taxon>Bacteria</taxon>
        <taxon>Bacillati</taxon>
        <taxon>Bacillota</taxon>
        <taxon>Bacilli</taxon>
        <taxon>Bacillales</taxon>
        <taxon>Bacillaceae</taxon>
        <taxon>Virgibacillus</taxon>
    </lineage>
</organism>
<comment type="caution">
    <text evidence="7">The sequence shown here is derived from an EMBL/GenBank/DDBJ whole genome shotgun (WGS) entry which is preliminary data.</text>
</comment>
<dbReference type="InterPro" id="IPR001209">
    <property type="entry name" value="Ribosomal_uS14"/>
</dbReference>
<gene>
    <name evidence="7" type="ORF">ACFO3D_18065</name>
</gene>
<evidence type="ECO:0000256" key="5">
    <source>
        <dbReference type="ARBA" id="ARBA00022980"/>
    </source>
</evidence>
<accession>A0ABV9DR69</accession>
<evidence type="ECO:0000256" key="2">
    <source>
        <dbReference type="ARBA" id="ARBA00022730"/>
    </source>
</evidence>
<reference evidence="8" key="1">
    <citation type="journal article" date="2019" name="Int. J. Syst. Evol. Microbiol.">
        <title>The Global Catalogue of Microorganisms (GCM) 10K type strain sequencing project: providing services to taxonomists for standard genome sequencing and annotation.</title>
        <authorList>
            <consortium name="The Broad Institute Genomics Platform"/>
            <consortium name="The Broad Institute Genome Sequencing Center for Infectious Disease"/>
            <person name="Wu L."/>
            <person name="Ma J."/>
        </authorList>
    </citation>
    <scope>NUCLEOTIDE SEQUENCE [LARGE SCALE GENOMIC DNA]</scope>
    <source>
        <strain evidence="8">CGMCC 4.7426</strain>
    </source>
</reference>
<keyword evidence="4" id="KW-0694">RNA-binding</keyword>
<evidence type="ECO:0000256" key="6">
    <source>
        <dbReference type="ARBA" id="ARBA00023274"/>
    </source>
</evidence>
<proteinExistence type="predicted"/>
<keyword evidence="2" id="KW-0699">rRNA-binding</keyword>
<name>A0ABV9DR69_9BACI</name>
<dbReference type="Proteomes" id="UP001595989">
    <property type="component" value="Unassembled WGS sequence"/>
</dbReference>
<evidence type="ECO:0000256" key="1">
    <source>
        <dbReference type="ARBA" id="ARBA00022723"/>
    </source>
</evidence>